<feature type="transmembrane region" description="Helical" evidence="1">
    <location>
        <begin position="280"/>
        <end position="298"/>
    </location>
</feature>
<keyword evidence="1" id="KW-1133">Transmembrane helix</keyword>
<keyword evidence="2" id="KW-0503">Monooxygenase</keyword>
<feature type="transmembrane region" description="Helical" evidence="1">
    <location>
        <begin position="176"/>
        <end position="196"/>
    </location>
</feature>
<evidence type="ECO:0000313" key="2">
    <source>
        <dbReference type="EMBL" id="CAA6829536.1"/>
    </source>
</evidence>
<accession>A0A6S6U8P2</accession>
<sequence length="329" mass="38210">MLQLFRDNQIFTIVFVLLYFLLFGANIWFYPNDLSSFEELPSTLGAWTMHWISHPINNKIMFSILLLAQAFTANAIVNNFKLTKHYSYITAVLFILLHFSYSSIDSCSPPMLANTFLLWSLYSMCSSYEKRVSLGTIFNIGFSAAVATLFYNGFSCYFFWIIIGLFIVRSFDFQEFILLLAGFFIPFFLLGTYHFLNNNLDQWLDQELLFHYATMIVHYDTNAVLYILLGIFILPLLLAIGNLQGLYFKTTAREKKYINVVLLMPFTALLSFLFQADLYAYHFVIFIIPLSILLSITLQSYKSLAASEAIHFLLFMLCIGIQYQNFFFQ</sequence>
<organism evidence="2">
    <name type="scientific">uncultured Aureispira sp</name>
    <dbReference type="NCBI Taxonomy" id="1331704"/>
    <lineage>
        <taxon>Bacteria</taxon>
        <taxon>Pseudomonadati</taxon>
        <taxon>Bacteroidota</taxon>
        <taxon>Saprospiria</taxon>
        <taxon>Saprospirales</taxon>
        <taxon>Saprospiraceae</taxon>
        <taxon>Aureispira</taxon>
        <taxon>environmental samples</taxon>
    </lineage>
</organism>
<dbReference type="AlphaFoldDB" id="A0A6S6U8P2"/>
<dbReference type="EMBL" id="CACVAQ010000499">
    <property type="protein sequence ID" value="CAA6829536.1"/>
    <property type="molecule type" value="Genomic_DNA"/>
</dbReference>
<name>A0A6S6U8P2_9BACT</name>
<feature type="transmembrane region" description="Helical" evidence="1">
    <location>
        <begin position="60"/>
        <end position="77"/>
    </location>
</feature>
<keyword evidence="2" id="KW-0560">Oxidoreductase</keyword>
<keyword evidence="1" id="KW-0812">Transmembrane</keyword>
<protein>
    <submittedName>
        <fullName evidence="2">Beta-carotene 15,15-monooxygenase</fullName>
    </submittedName>
</protein>
<keyword evidence="1" id="KW-0472">Membrane</keyword>
<feature type="transmembrane region" description="Helical" evidence="1">
    <location>
        <begin position="12"/>
        <end position="30"/>
    </location>
</feature>
<feature type="transmembrane region" description="Helical" evidence="1">
    <location>
        <begin position="140"/>
        <end position="167"/>
    </location>
</feature>
<evidence type="ECO:0000256" key="1">
    <source>
        <dbReference type="SAM" id="Phobius"/>
    </source>
</evidence>
<feature type="transmembrane region" description="Helical" evidence="1">
    <location>
        <begin position="257"/>
        <end position="274"/>
    </location>
</feature>
<reference evidence="2" key="1">
    <citation type="submission" date="2020-01" db="EMBL/GenBank/DDBJ databases">
        <authorList>
            <person name="Meier V. D."/>
            <person name="Meier V D."/>
        </authorList>
    </citation>
    <scope>NUCLEOTIDE SEQUENCE</scope>
    <source>
        <strain evidence="2">HLG_WM_MAG_10</strain>
    </source>
</reference>
<feature type="transmembrane region" description="Helical" evidence="1">
    <location>
        <begin position="310"/>
        <end position="328"/>
    </location>
</feature>
<feature type="transmembrane region" description="Helical" evidence="1">
    <location>
        <begin position="86"/>
        <end position="104"/>
    </location>
</feature>
<feature type="transmembrane region" description="Helical" evidence="1">
    <location>
        <begin position="223"/>
        <end position="245"/>
    </location>
</feature>
<dbReference type="GO" id="GO:0004497">
    <property type="term" value="F:monooxygenase activity"/>
    <property type="evidence" value="ECO:0007669"/>
    <property type="project" value="UniProtKB-KW"/>
</dbReference>
<proteinExistence type="predicted"/>
<gene>
    <name evidence="2" type="ORF">HELGO_WM24871</name>
</gene>